<gene>
    <name evidence="1" type="ORF">QYF61_026433</name>
</gene>
<proteinExistence type="predicted"/>
<sequence length="544" mass="59796">MVGLLGCKYTLSAHVQLFIHQYPQVLLCRAALNPFIPQPVLILGVAVTHVQDLALGLVEPHEVHMGPLLKLVQVLLDGIPSFWHVNRTTQLGVICKLAEDALNPTVYVTDEDIKQYWSRHGPLMDTTSVDHYPLDATIQTIPHPPNSPPIKSISLQFREKDVVGDHSPGTSPDCNDFSNIMESGLATTSASSLRTLGCISSGPIDLFELQLRLGLPDPIPTQPGSIPVLFPGYLSLLPLPLTSRSRLIHAGLLPSFPDFLHLGIERLRTPPVPDHLQPRLPPILTSPISSLVLVTNTSSIASALRSGTKITASSGGQVLLVLPAGKALRFPHGMAELESSSSDFIVYVQVSNFALPRLLFQEQCNIQVTTVPSTSSSYSVVIEKEGNEAKFNPEKRITTTDKIFSSYPKQTPKYKDYPVLKISSSLKSHNCRRHSRAQVRLRMFKTSWKQPPEESSVSSSCSGLNHGRAPLVTAQAQLLQATVTQQQMQCSSYGRPVSFWSGSWRPGRVYYSDSMTPDASTTPVEVTHTDFIQRPRHHPTCIPK</sequence>
<reference evidence="1 2" key="1">
    <citation type="journal article" date="2023" name="J. Hered.">
        <title>Chromosome-level genome of the wood stork (Mycteria americana) provides insight into avian chromosome evolution.</title>
        <authorList>
            <person name="Flamio R. Jr."/>
            <person name="Ramstad K.M."/>
        </authorList>
    </citation>
    <scope>NUCLEOTIDE SEQUENCE [LARGE SCALE GENOMIC DNA]</scope>
    <source>
        <strain evidence="1">JAX WOST 10</strain>
    </source>
</reference>
<evidence type="ECO:0000313" key="2">
    <source>
        <dbReference type="Proteomes" id="UP001333110"/>
    </source>
</evidence>
<dbReference type="AlphaFoldDB" id="A0AAN7PX40"/>
<organism evidence="1 2">
    <name type="scientific">Mycteria americana</name>
    <name type="common">Wood stork</name>
    <dbReference type="NCBI Taxonomy" id="33587"/>
    <lineage>
        <taxon>Eukaryota</taxon>
        <taxon>Metazoa</taxon>
        <taxon>Chordata</taxon>
        <taxon>Craniata</taxon>
        <taxon>Vertebrata</taxon>
        <taxon>Euteleostomi</taxon>
        <taxon>Archelosauria</taxon>
        <taxon>Archosauria</taxon>
        <taxon>Dinosauria</taxon>
        <taxon>Saurischia</taxon>
        <taxon>Theropoda</taxon>
        <taxon>Coelurosauria</taxon>
        <taxon>Aves</taxon>
        <taxon>Neognathae</taxon>
        <taxon>Neoaves</taxon>
        <taxon>Aequornithes</taxon>
        <taxon>Ciconiiformes</taxon>
        <taxon>Ciconiidae</taxon>
        <taxon>Mycteria</taxon>
    </lineage>
</organism>
<keyword evidence="2" id="KW-1185">Reference proteome</keyword>
<accession>A0AAN7PX40</accession>
<protein>
    <submittedName>
        <fullName evidence="1">Uncharacterized protein</fullName>
    </submittedName>
</protein>
<name>A0AAN7PX40_MYCAM</name>
<dbReference type="EMBL" id="JAUNZN010000001">
    <property type="protein sequence ID" value="KAK4832883.1"/>
    <property type="molecule type" value="Genomic_DNA"/>
</dbReference>
<comment type="caution">
    <text evidence="1">The sequence shown here is derived from an EMBL/GenBank/DDBJ whole genome shotgun (WGS) entry which is preliminary data.</text>
</comment>
<evidence type="ECO:0000313" key="1">
    <source>
        <dbReference type="EMBL" id="KAK4832883.1"/>
    </source>
</evidence>
<dbReference type="Proteomes" id="UP001333110">
    <property type="component" value="Unassembled WGS sequence"/>
</dbReference>